<sequence length="53" mass="6201">MAIQYDKLNEAYAMLRTLREEFLKGTITKEELDAQEKVIRNDIRQILGFSVTP</sequence>
<protein>
    <submittedName>
        <fullName evidence="1">Uncharacterized protein</fullName>
    </submittedName>
</protein>
<organism evidence="1">
    <name type="scientific">viral metagenome</name>
    <dbReference type="NCBI Taxonomy" id="1070528"/>
    <lineage>
        <taxon>unclassified sequences</taxon>
        <taxon>metagenomes</taxon>
        <taxon>organismal metagenomes</taxon>
    </lineage>
</organism>
<name>A0A6M3XVG8_9ZZZZ</name>
<dbReference type="EMBL" id="MT144876">
    <property type="protein sequence ID" value="QJI00794.1"/>
    <property type="molecule type" value="Genomic_DNA"/>
</dbReference>
<evidence type="ECO:0000313" key="1">
    <source>
        <dbReference type="EMBL" id="QJI00794.1"/>
    </source>
</evidence>
<dbReference type="AlphaFoldDB" id="A0A6M3XVG8"/>
<accession>A0A6M3XVG8</accession>
<proteinExistence type="predicted"/>
<reference evidence="1" key="1">
    <citation type="submission" date="2020-03" db="EMBL/GenBank/DDBJ databases">
        <title>The deep terrestrial virosphere.</title>
        <authorList>
            <person name="Holmfeldt K."/>
            <person name="Nilsson E."/>
            <person name="Simone D."/>
            <person name="Lopez-Fernandez M."/>
            <person name="Wu X."/>
            <person name="de Brujin I."/>
            <person name="Lundin D."/>
            <person name="Andersson A."/>
            <person name="Bertilsson S."/>
            <person name="Dopson M."/>
        </authorList>
    </citation>
    <scope>NUCLEOTIDE SEQUENCE</scope>
    <source>
        <strain evidence="1">TM448B02115</strain>
    </source>
</reference>
<gene>
    <name evidence="1" type="ORF">TM448B02115_0012</name>
</gene>